<dbReference type="Pfam" id="PF01119">
    <property type="entry name" value="DNA_mis_repair"/>
    <property type="match status" value="1"/>
</dbReference>
<proteinExistence type="inferred from homology"/>
<protein>
    <recommendedName>
        <fullName evidence="2 5">DNA mismatch repair protein MutL</fullName>
    </recommendedName>
</protein>
<keyword evidence="8" id="KW-0378">Hydrolase</keyword>
<dbReference type="GO" id="GO:0032300">
    <property type="term" value="C:mismatch repair complex"/>
    <property type="evidence" value="ECO:0007669"/>
    <property type="project" value="InterPro"/>
</dbReference>
<dbReference type="SUPFAM" id="SSF118116">
    <property type="entry name" value="DNA mismatch repair protein MutL"/>
    <property type="match status" value="1"/>
</dbReference>
<dbReference type="Pfam" id="PF08676">
    <property type="entry name" value="MutL_C"/>
    <property type="match status" value="1"/>
</dbReference>
<organism evidence="8 9">
    <name type="scientific">Methylobacterium mesophilicum SR1.6/6</name>
    <dbReference type="NCBI Taxonomy" id="908290"/>
    <lineage>
        <taxon>Bacteria</taxon>
        <taxon>Pseudomonadati</taxon>
        <taxon>Pseudomonadota</taxon>
        <taxon>Alphaproteobacteria</taxon>
        <taxon>Hyphomicrobiales</taxon>
        <taxon>Methylobacteriaceae</taxon>
        <taxon>Methylobacterium</taxon>
    </lineage>
</organism>
<feature type="domain" description="MutL C-terminal dimerisation" evidence="6">
    <location>
        <begin position="455"/>
        <end position="607"/>
    </location>
</feature>
<dbReference type="Gene3D" id="3.30.1540.20">
    <property type="entry name" value="MutL, C-terminal domain, dimerisation subdomain"/>
    <property type="match status" value="1"/>
</dbReference>
<dbReference type="RefSeq" id="WP_010683560.1">
    <property type="nucleotide sequence ID" value="NZ_CP043538.1"/>
</dbReference>
<dbReference type="InterPro" id="IPR042120">
    <property type="entry name" value="MutL_C_dimsub"/>
</dbReference>
<evidence type="ECO:0000313" key="9">
    <source>
        <dbReference type="Proteomes" id="UP000012488"/>
    </source>
</evidence>
<dbReference type="SUPFAM" id="SSF54211">
    <property type="entry name" value="Ribosomal protein S5 domain 2-like"/>
    <property type="match status" value="1"/>
</dbReference>
<dbReference type="SMART" id="SM00853">
    <property type="entry name" value="MutL_C"/>
    <property type="match status" value="1"/>
</dbReference>
<dbReference type="CDD" id="cd00782">
    <property type="entry name" value="MutL_Trans"/>
    <property type="match status" value="1"/>
</dbReference>
<dbReference type="GO" id="GO:0016887">
    <property type="term" value="F:ATP hydrolysis activity"/>
    <property type="evidence" value="ECO:0007669"/>
    <property type="project" value="InterPro"/>
</dbReference>
<evidence type="ECO:0000256" key="1">
    <source>
        <dbReference type="ARBA" id="ARBA00006082"/>
    </source>
</evidence>
<dbReference type="NCBIfam" id="TIGR00585">
    <property type="entry name" value="mutl"/>
    <property type="match status" value="1"/>
</dbReference>
<dbReference type="Proteomes" id="UP000012488">
    <property type="component" value="Chromosome"/>
</dbReference>
<dbReference type="InterPro" id="IPR002099">
    <property type="entry name" value="MutL/Mlh/PMS"/>
</dbReference>
<evidence type="ECO:0000259" key="7">
    <source>
        <dbReference type="SMART" id="SM01340"/>
    </source>
</evidence>
<dbReference type="GO" id="GO:0006298">
    <property type="term" value="P:mismatch repair"/>
    <property type="evidence" value="ECO:0007669"/>
    <property type="project" value="UniProtKB-UniRule"/>
</dbReference>
<dbReference type="InterPro" id="IPR042121">
    <property type="entry name" value="MutL_C_regsub"/>
</dbReference>
<keyword evidence="3 5" id="KW-0227">DNA damage</keyword>
<dbReference type="GO" id="GO:0004519">
    <property type="term" value="F:endonuclease activity"/>
    <property type="evidence" value="ECO:0007669"/>
    <property type="project" value="UniProtKB-KW"/>
</dbReference>
<evidence type="ECO:0000256" key="5">
    <source>
        <dbReference type="HAMAP-Rule" id="MF_00149"/>
    </source>
</evidence>
<dbReference type="PANTHER" id="PTHR10073">
    <property type="entry name" value="DNA MISMATCH REPAIR PROTEIN MLH, PMS, MUTL"/>
    <property type="match status" value="1"/>
</dbReference>
<dbReference type="InterPro" id="IPR036890">
    <property type="entry name" value="HATPase_C_sf"/>
</dbReference>
<dbReference type="InterPro" id="IPR014790">
    <property type="entry name" value="MutL_C"/>
</dbReference>
<dbReference type="CDD" id="cd16926">
    <property type="entry name" value="HATPase_MutL-MLH-PMS-like"/>
    <property type="match status" value="1"/>
</dbReference>
<dbReference type="PROSITE" id="PS00058">
    <property type="entry name" value="DNA_MISMATCH_REPAIR_1"/>
    <property type="match status" value="1"/>
</dbReference>
<dbReference type="InterPro" id="IPR020568">
    <property type="entry name" value="Ribosomal_Su5_D2-typ_SF"/>
</dbReference>
<dbReference type="PANTHER" id="PTHR10073:SF12">
    <property type="entry name" value="DNA MISMATCH REPAIR PROTEIN MLH1"/>
    <property type="match status" value="1"/>
</dbReference>
<dbReference type="InterPro" id="IPR037198">
    <property type="entry name" value="MutL_C_sf"/>
</dbReference>
<dbReference type="Gene3D" id="3.30.565.10">
    <property type="entry name" value="Histidine kinase-like ATPase, C-terminal domain"/>
    <property type="match status" value="1"/>
</dbReference>
<evidence type="ECO:0000256" key="3">
    <source>
        <dbReference type="ARBA" id="ARBA00022763"/>
    </source>
</evidence>
<dbReference type="InterPro" id="IPR038973">
    <property type="entry name" value="MutL/Mlh/Pms-like"/>
</dbReference>
<dbReference type="SMART" id="SM01340">
    <property type="entry name" value="DNA_mis_repair"/>
    <property type="match status" value="1"/>
</dbReference>
<dbReference type="InterPro" id="IPR020667">
    <property type="entry name" value="DNA_mismatch_repair_MutL"/>
</dbReference>
<dbReference type="KEGG" id="mmes:MMSR116_07645"/>
<evidence type="ECO:0000256" key="2">
    <source>
        <dbReference type="ARBA" id="ARBA00021975"/>
    </source>
</evidence>
<dbReference type="InterPro" id="IPR014762">
    <property type="entry name" value="DNA_mismatch_repair_CS"/>
</dbReference>
<dbReference type="InterPro" id="IPR014721">
    <property type="entry name" value="Ribsml_uS5_D2-typ_fold_subgr"/>
</dbReference>
<keyword evidence="8" id="KW-0255">Endonuclease</keyword>
<dbReference type="HAMAP" id="MF_00149">
    <property type="entry name" value="DNA_mis_repair"/>
    <property type="match status" value="1"/>
</dbReference>
<dbReference type="SUPFAM" id="SSF55874">
    <property type="entry name" value="ATPase domain of HSP90 chaperone/DNA topoisomerase II/histidine kinase"/>
    <property type="match status" value="1"/>
</dbReference>
<sequence length="650" mass="68174">MSVSLTAPHVRRLDPILVDRIAAGEVVERPASAVKELVENAIDAGARTVEVTVEAGGRRLIRVVDDGRGMAPEDLELAVERHATSKLPGGDLSAIATLGFRGEALPSIGAVSRLTLVTRTHDAEAGASLTVDSGSKGAVRPAPAQRGTRIEVTELFAATPARLKFLKSDRAENAAIAETLRRLAVAQPGIRFTLRADAGQPLILPAETGADAELRRLTAVLGPDFAANALPVSLVREGFSVTGHVGLPTYHRGAAGYIHLVVNGRPVRDRLLLGAVRGAYADTLASDRHPVLGLAIACDPDRVDVNVHPAKTEVRFREPGLVRALIVSAIHDALNRGGARSATTGAARTLEALRPAAPALATHTGAAMPSLFRPSRPPAFAAGTPSVAAPSGYRQPDTWRPAAALAADPAPGFGETAQALFEPPRAVPAPIAPPQADSRPVPASDEAVDHALGAARAQIHETYILAQTRDGLVIVDQHAAHERLVYERMKAERSAGGIARQGLLIPDVVEMSPEEADRLVAAAPELDRLGLAIEAFGPGAVLVREIPAALIGASVRDLVTDILDALAASGDEEGGAAATEGGPLGRRLDAVLSRMSCHGSIRAGRRLRPEEMNALLREMEATPNSGQCNHGRPTSIELKLSDIERLFGRR</sequence>
<dbReference type="Pfam" id="PF13589">
    <property type="entry name" value="HATPase_c_3"/>
    <property type="match status" value="1"/>
</dbReference>
<dbReference type="InterPro" id="IPR013507">
    <property type="entry name" value="DNA_mismatch_S5_2-like"/>
</dbReference>
<evidence type="ECO:0000259" key="6">
    <source>
        <dbReference type="SMART" id="SM00853"/>
    </source>
</evidence>
<gene>
    <name evidence="5 8" type="primary">mutL</name>
    <name evidence="8" type="ORF">MMSR116_07645</name>
</gene>
<keyword evidence="4 5" id="KW-0234">DNA repair</keyword>
<comment type="similarity">
    <text evidence="1 5">Belongs to the DNA mismatch repair MutL/HexB family.</text>
</comment>
<comment type="function">
    <text evidence="5">This protein is involved in the repair of mismatches in DNA. It is required for dam-dependent methyl-directed DNA mismatch repair. May act as a 'molecular matchmaker', a protein that promotes the formation of a stable complex between two or more DNA-binding proteins in an ATP-dependent manner without itself being part of a final effector complex.</text>
</comment>
<dbReference type="OrthoDB" id="9763467at2"/>
<dbReference type="FunFam" id="3.30.565.10:FF:000003">
    <property type="entry name" value="DNA mismatch repair endonuclease MutL"/>
    <property type="match status" value="1"/>
</dbReference>
<name>A0A6B9FLI2_9HYPH</name>
<feature type="domain" description="DNA mismatch repair protein S5" evidence="7">
    <location>
        <begin position="217"/>
        <end position="335"/>
    </location>
</feature>
<dbReference type="NCBIfam" id="NF000953">
    <property type="entry name" value="PRK00095.2-4"/>
    <property type="match status" value="1"/>
</dbReference>
<dbReference type="Gene3D" id="3.30.1370.100">
    <property type="entry name" value="MutL, C-terminal domain, regulatory subdomain"/>
    <property type="match status" value="1"/>
</dbReference>
<accession>A0A6B9FLI2</accession>
<dbReference type="GO" id="GO:0030983">
    <property type="term" value="F:mismatched DNA binding"/>
    <property type="evidence" value="ECO:0007669"/>
    <property type="project" value="InterPro"/>
</dbReference>
<dbReference type="AlphaFoldDB" id="A0A6B9FLI2"/>
<evidence type="ECO:0000313" key="8">
    <source>
        <dbReference type="EMBL" id="QGY01778.1"/>
    </source>
</evidence>
<reference evidence="8 9" key="1">
    <citation type="journal article" date="2012" name="Genet. Mol. Biol.">
        <title>Analysis of 16S rRNA and mxaF genes revealing insights into Methylobacterium niche-specific plant association.</title>
        <authorList>
            <person name="Dourado M.N."/>
            <person name="Andreote F.D."/>
            <person name="Dini-Andreote F."/>
            <person name="Conti R."/>
            <person name="Araujo J.M."/>
            <person name="Araujo W.L."/>
        </authorList>
    </citation>
    <scope>NUCLEOTIDE SEQUENCE [LARGE SCALE GENOMIC DNA]</scope>
    <source>
        <strain evidence="8 9">SR1.6/6</strain>
    </source>
</reference>
<dbReference type="GO" id="GO:0140664">
    <property type="term" value="F:ATP-dependent DNA damage sensor activity"/>
    <property type="evidence" value="ECO:0007669"/>
    <property type="project" value="InterPro"/>
</dbReference>
<dbReference type="Gene3D" id="3.30.230.10">
    <property type="match status" value="1"/>
</dbReference>
<evidence type="ECO:0000256" key="4">
    <source>
        <dbReference type="ARBA" id="ARBA00023204"/>
    </source>
</evidence>
<dbReference type="EMBL" id="CP043538">
    <property type="protein sequence ID" value="QGY01778.1"/>
    <property type="molecule type" value="Genomic_DNA"/>
</dbReference>
<keyword evidence="8" id="KW-0540">Nuclease</keyword>
<reference evidence="8 9" key="2">
    <citation type="journal article" date="2013" name="Genome Announc.">
        <title>Draft Genome Sequence of Methylobacterium mesophilicum Strain SR1.6/6, Isolated from Citrus sinensis.</title>
        <authorList>
            <person name="Marinho Almeida D."/>
            <person name="Dini-Andreote F."/>
            <person name="Camargo Neves A.A."/>
            <person name="Juca Ramos R.T."/>
            <person name="Andreote F.D."/>
            <person name="Carneiro A.R."/>
            <person name="Oliveira de Souza Lima A."/>
            <person name="Caracciolo Gomes de Sa P.H."/>
            <person name="Ribeiro Barbosa M.S."/>
            <person name="Araujo W.L."/>
            <person name="Silva A."/>
        </authorList>
    </citation>
    <scope>NUCLEOTIDE SEQUENCE [LARGE SCALE GENOMIC DNA]</scope>
    <source>
        <strain evidence="8 9">SR1.6/6</strain>
    </source>
</reference>
<dbReference type="GO" id="GO:0005524">
    <property type="term" value="F:ATP binding"/>
    <property type="evidence" value="ECO:0007669"/>
    <property type="project" value="InterPro"/>
</dbReference>